<dbReference type="Proteomes" id="UP000663912">
    <property type="component" value="Chromosome 1"/>
</dbReference>
<name>A0AAE7R0L2_9HYPH</name>
<feature type="transmembrane region" description="Helical" evidence="6">
    <location>
        <begin position="104"/>
        <end position="120"/>
    </location>
</feature>
<keyword evidence="3 6" id="KW-0812">Transmembrane</keyword>
<feature type="transmembrane region" description="Helical" evidence="6">
    <location>
        <begin position="181"/>
        <end position="203"/>
    </location>
</feature>
<feature type="transmembrane region" description="Helical" evidence="6">
    <location>
        <begin position="78"/>
        <end position="98"/>
    </location>
</feature>
<accession>A0AAE7R0L2</accession>
<dbReference type="PANTHER" id="PTHR22911:SF6">
    <property type="entry name" value="SOLUTE CARRIER FAMILY 35 MEMBER G1"/>
    <property type="match status" value="1"/>
</dbReference>
<evidence type="ECO:0000256" key="5">
    <source>
        <dbReference type="ARBA" id="ARBA00023136"/>
    </source>
</evidence>
<dbReference type="GO" id="GO:0016020">
    <property type="term" value="C:membrane"/>
    <property type="evidence" value="ECO:0007669"/>
    <property type="project" value="UniProtKB-SubCell"/>
</dbReference>
<dbReference type="RefSeq" id="WP_208311399.1">
    <property type="nucleotide sequence ID" value="NZ_CP049206.1"/>
</dbReference>
<evidence type="ECO:0000313" key="8">
    <source>
        <dbReference type="EMBL" id="QTF99008.1"/>
    </source>
</evidence>
<keyword evidence="5 6" id="KW-0472">Membrane</keyword>
<dbReference type="PANTHER" id="PTHR22911">
    <property type="entry name" value="ACYL-MALONYL CONDENSING ENZYME-RELATED"/>
    <property type="match status" value="1"/>
</dbReference>
<reference evidence="8" key="1">
    <citation type="submission" date="2020-02" db="EMBL/GenBank/DDBJ databases">
        <title>Unexpected conservation and global transmission of agrobacterial virulence plasmids.</title>
        <authorList>
            <person name="Weisberg A.J."/>
            <person name="Davis E.W. II"/>
            <person name="Tabima J.R."/>
            <person name="Belcher M.S."/>
            <person name="Miller M."/>
            <person name="Kuo C.-H."/>
            <person name="Loper J.E."/>
            <person name="Grunwald N.J."/>
            <person name="Putnam M.L."/>
            <person name="Chang J.H."/>
        </authorList>
    </citation>
    <scope>NUCLEOTIDE SEQUENCE</scope>
    <source>
        <strain evidence="8">W2/73</strain>
    </source>
</reference>
<feature type="domain" description="EamA" evidence="7">
    <location>
        <begin position="151"/>
        <end position="279"/>
    </location>
</feature>
<keyword evidence="4 6" id="KW-1133">Transmembrane helix</keyword>
<evidence type="ECO:0000313" key="9">
    <source>
        <dbReference type="Proteomes" id="UP000663912"/>
    </source>
</evidence>
<feature type="transmembrane region" description="Helical" evidence="6">
    <location>
        <begin position="38"/>
        <end position="57"/>
    </location>
</feature>
<evidence type="ECO:0000256" key="4">
    <source>
        <dbReference type="ARBA" id="ARBA00022989"/>
    </source>
</evidence>
<feature type="transmembrane region" description="Helical" evidence="6">
    <location>
        <begin position="127"/>
        <end position="145"/>
    </location>
</feature>
<dbReference type="EMBL" id="CP049206">
    <property type="protein sequence ID" value="QTF99008.1"/>
    <property type="molecule type" value="Genomic_DNA"/>
</dbReference>
<feature type="domain" description="EamA" evidence="7">
    <location>
        <begin position="10"/>
        <end position="141"/>
    </location>
</feature>
<dbReference type="SUPFAM" id="SSF103481">
    <property type="entry name" value="Multidrug resistance efflux transporter EmrE"/>
    <property type="match status" value="2"/>
</dbReference>
<gene>
    <name evidence="8" type="ORF">G6M88_00690</name>
</gene>
<dbReference type="InterPro" id="IPR000620">
    <property type="entry name" value="EamA_dom"/>
</dbReference>
<dbReference type="AlphaFoldDB" id="A0AAE7R0L2"/>
<protein>
    <submittedName>
        <fullName evidence="8">DMT family transporter</fullName>
    </submittedName>
</protein>
<evidence type="ECO:0000256" key="1">
    <source>
        <dbReference type="ARBA" id="ARBA00004141"/>
    </source>
</evidence>
<comment type="subcellular location">
    <subcellularLocation>
        <location evidence="1">Membrane</location>
        <topology evidence="1">Multi-pass membrane protein</topology>
    </subcellularLocation>
</comment>
<organism evidence="8 9">
    <name type="scientific">Agrobacterium rubi</name>
    <dbReference type="NCBI Taxonomy" id="28099"/>
    <lineage>
        <taxon>Bacteria</taxon>
        <taxon>Pseudomonadati</taxon>
        <taxon>Pseudomonadota</taxon>
        <taxon>Alphaproteobacteria</taxon>
        <taxon>Hyphomicrobiales</taxon>
        <taxon>Rhizobiaceae</taxon>
        <taxon>Rhizobium/Agrobacterium group</taxon>
        <taxon>Agrobacterium</taxon>
    </lineage>
</organism>
<feature type="transmembrane region" description="Helical" evidence="6">
    <location>
        <begin position="151"/>
        <end position="169"/>
    </location>
</feature>
<proteinExistence type="inferred from homology"/>
<evidence type="ECO:0000256" key="3">
    <source>
        <dbReference type="ARBA" id="ARBA00022692"/>
    </source>
</evidence>
<evidence type="ECO:0000256" key="2">
    <source>
        <dbReference type="ARBA" id="ARBA00009853"/>
    </source>
</evidence>
<dbReference type="InterPro" id="IPR037185">
    <property type="entry name" value="EmrE-like"/>
</dbReference>
<evidence type="ECO:0000259" key="7">
    <source>
        <dbReference type="Pfam" id="PF00892"/>
    </source>
</evidence>
<sequence>MDNSRSTAKAAAWMVASLLLILLMSVSGRIITLELDVFQVMELRSVIAFFMLLPLVYREGGIRAMRTNILPRHIGRNVAHYVGQYAWLMGLTLIPLAQVISIEFTAPIWAAFLAAIFLNERLTWRKGIVILFGLAGVALIVRPGVAPLNPGRLITLGAAFAFAISFISTKALTRSDSATKIIFWMLIIQSIIGLVPALNVWLWPSASTWPWIVLFAFAGSFAHFCMAKALAHADATVVMPMDYLRVPLSAVLGYFLYAEAIDGFTAVGAGLILFGNLFNLRRPKAEKIESIPS</sequence>
<evidence type="ECO:0000256" key="6">
    <source>
        <dbReference type="SAM" id="Phobius"/>
    </source>
</evidence>
<dbReference type="Pfam" id="PF00892">
    <property type="entry name" value="EamA"/>
    <property type="match status" value="2"/>
</dbReference>
<comment type="similarity">
    <text evidence="2">Belongs to the drug/metabolite transporter (DMT) superfamily. 10 TMS drug/metabolite exporter (DME) (TC 2.A.7.3) family.</text>
</comment>
<dbReference type="KEGG" id="arui:G6M88_00690"/>
<feature type="transmembrane region" description="Helical" evidence="6">
    <location>
        <begin position="209"/>
        <end position="231"/>
    </location>
</feature>